<dbReference type="AlphaFoldDB" id="A0A484L403"/>
<dbReference type="Proteomes" id="UP000595140">
    <property type="component" value="Unassembled WGS sequence"/>
</dbReference>
<dbReference type="PANTHER" id="PTHR31111:SF138">
    <property type="entry name" value="F-BOX ASSOCIATED DOMAIN-CONTAINING PROTEIN"/>
    <property type="match status" value="1"/>
</dbReference>
<reference evidence="2 3" key="1">
    <citation type="submission" date="2018-04" db="EMBL/GenBank/DDBJ databases">
        <authorList>
            <person name="Vogel A."/>
        </authorList>
    </citation>
    <scope>NUCLEOTIDE SEQUENCE [LARGE SCALE GENOMIC DNA]</scope>
</reference>
<dbReference type="InterPro" id="IPR036047">
    <property type="entry name" value="F-box-like_dom_sf"/>
</dbReference>
<accession>A0A484L403</accession>
<keyword evidence="3" id="KW-1185">Reference proteome</keyword>
<dbReference type="InterPro" id="IPR013187">
    <property type="entry name" value="F-box-assoc_dom_typ3"/>
</dbReference>
<dbReference type="Pfam" id="PF00646">
    <property type="entry name" value="F-box"/>
    <property type="match status" value="1"/>
</dbReference>
<dbReference type="EMBL" id="OOIL02000967">
    <property type="protein sequence ID" value="VFQ70944.1"/>
    <property type="molecule type" value="Genomic_DNA"/>
</dbReference>
<evidence type="ECO:0000259" key="1">
    <source>
        <dbReference type="SMART" id="SM00256"/>
    </source>
</evidence>
<proteinExistence type="predicted"/>
<dbReference type="SUPFAM" id="SSF81383">
    <property type="entry name" value="F-box domain"/>
    <property type="match status" value="1"/>
</dbReference>
<dbReference type="Pfam" id="PF08268">
    <property type="entry name" value="FBA_3"/>
    <property type="match status" value="1"/>
</dbReference>
<dbReference type="OrthoDB" id="913616at2759"/>
<organism evidence="2 3">
    <name type="scientific">Cuscuta campestris</name>
    <dbReference type="NCBI Taxonomy" id="132261"/>
    <lineage>
        <taxon>Eukaryota</taxon>
        <taxon>Viridiplantae</taxon>
        <taxon>Streptophyta</taxon>
        <taxon>Embryophyta</taxon>
        <taxon>Tracheophyta</taxon>
        <taxon>Spermatophyta</taxon>
        <taxon>Magnoliopsida</taxon>
        <taxon>eudicotyledons</taxon>
        <taxon>Gunneridae</taxon>
        <taxon>Pentapetalae</taxon>
        <taxon>asterids</taxon>
        <taxon>lamiids</taxon>
        <taxon>Solanales</taxon>
        <taxon>Convolvulaceae</taxon>
        <taxon>Cuscuteae</taxon>
        <taxon>Cuscuta</taxon>
        <taxon>Cuscuta subgen. Grammica</taxon>
        <taxon>Cuscuta sect. Cleistogrammica</taxon>
    </lineage>
</organism>
<feature type="domain" description="F-box" evidence="1">
    <location>
        <begin position="13"/>
        <end position="54"/>
    </location>
</feature>
<evidence type="ECO:0000313" key="3">
    <source>
        <dbReference type="Proteomes" id="UP000595140"/>
    </source>
</evidence>
<evidence type="ECO:0000313" key="2">
    <source>
        <dbReference type="EMBL" id="VFQ70944.1"/>
    </source>
</evidence>
<protein>
    <recommendedName>
        <fullName evidence="1">F-box domain-containing protein</fullName>
    </recommendedName>
</protein>
<dbReference type="InterPro" id="IPR001810">
    <property type="entry name" value="F-box_dom"/>
</dbReference>
<dbReference type="SMART" id="SM00256">
    <property type="entry name" value="FBOX"/>
    <property type="match status" value="1"/>
</dbReference>
<dbReference type="Gene3D" id="1.20.1280.50">
    <property type="match status" value="1"/>
</dbReference>
<sequence>MSRCDKFAPMSRLPHEVLREEVLSRLAIRDLCRAKCVCKQWRSIISSPDFIKVHRRHNHEPSHGLLIATTDSVNDEFIFYYSPLSEQHHRHQPRVFVPRLRVPRNQDYQWMTQVVNGLVCLYSANRLSLFNICTREILDLPLPPSPSRDALCAAVVDTWWPDTNAVEKDNNLRIPRAGEATNCTATRYYFGFDTLHKVYKILSVSYMCREGCPGPGDLCGCQPFLVPQVLSLSGPVSSFKWRNEVPHPRPFNPLSMHTICVNGRLWWTGNKISRTCFDLTSTPEHFRNITEHPPVSDNCWFVTSIPSQYGGCIALSEGCLRQGRSLRLFTRPAEQIYCEWSKCDINLPVELLRRGKSSIALVGNLPDGDILIANDEADDSFTPVYSFTPRRNNKFSKSFKVGKFPSATASMSPRELAVAVTCVEDNLTPLCNCF</sequence>
<name>A0A484L403_9ASTE</name>
<gene>
    <name evidence="2" type="ORF">CCAM_LOCUS12720</name>
</gene>
<dbReference type="PANTHER" id="PTHR31111">
    <property type="entry name" value="BNAA05G37150D PROTEIN-RELATED"/>
    <property type="match status" value="1"/>
</dbReference>
<dbReference type="CDD" id="cd22157">
    <property type="entry name" value="F-box_AtFBW1-like"/>
    <property type="match status" value="1"/>
</dbReference>